<comment type="caution">
    <text evidence="2">The sequence shown here is derived from an EMBL/GenBank/DDBJ whole genome shotgun (WGS) entry which is preliminary data.</text>
</comment>
<dbReference type="Proteomes" id="UP000176826">
    <property type="component" value="Unassembled WGS sequence"/>
</dbReference>
<dbReference type="AlphaFoldDB" id="A0A1F6YD18"/>
<organism evidence="2 3">
    <name type="scientific">Candidatus Nomurabacteria bacterium RIFCSPLOWO2_12_FULL_41_10</name>
    <dbReference type="NCBI Taxonomy" id="1801795"/>
    <lineage>
        <taxon>Bacteria</taxon>
        <taxon>Candidatus Nomuraibacteriota</taxon>
    </lineage>
</organism>
<feature type="transmembrane region" description="Helical" evidence="1">
    <location>
        <begin position="38"/>
        <end position="57"/>
    </location>
</feature>
<evidence type="ECO:0000313" key="2">
    <source>
        <dbReference type="EMBL" id="OGJ04268.1"/>
    </source>
</evidence>
<evidence type="ECO:0000313" key="3">
    <source>
        <dbReference type="Proteomes" id="UP000176826"/>
    </source>
</evidence>
<sequence length="66" mass="8018">METYYHQGKKKQIPNQNKFGTGQAFYFFENCKLQIKNYIRYGISCFMLDFIVFFRSLKKFLSELPE</sequence>
<name>A0A1F6YD18_9BACT</name>
<gene>
    <name evidence="2" type="ORF">A3F97_02180</name>
</gene>
<dbReference type="EMBL" id="MFVT01000008">
    <property type="protein sequence ID" value="OGJ04268.1"/>
    <property type="molecule type" value="Genomic_DNA"/>
</dbReference>
<accession>A0A1F6YD18</accession>
<protein>
    <submittedName>
        <fullName evidence="2">Uncharacterized protein</fullName>
    </submittedName>
</protein>
<keyword evidence="1" id="KW-0812">Transmembrane</keyword>
<evidence type="ECO:0000256" key="1">
    <source>
        <dbReference type="SAM" id="Phobius"/>
    </source>
</evidence>
<keyword evidence="1" id="KW-1133">Transmembrane helix</keyword>
<proteinExistence type="predicted"/>
<reference evidence="2 3" key="1">
    <citation type="journal article" date="2016" name="Nat. Commun.">
        <title>Thousands of microbial genomes shed light on interconnected biogeochemical processes in an aquifer system.</title>
        <authorList>
            <person name="Anantharaman K."/>
            <person name="Brown C.T."/>
            <person name="Hug L.A."/>
            <person name="Sharon I."/>
            <person name="Castelle C.J."/>
            <person name="Probst A.J."/>
            <person name="Thomas B.C."/>
            <person name="Singh A."/>
            <person name="Wilkins M.J."/>
            <person name="Karaoz U."/>
            <person name="Brodie E.L."/>
            <person name="Williams K.H."/>
            <person name="Hubbard S.S."/>
            <person name="Banfield J.F."/>
        </authorList>
    </citation>
    <scope>NUCLEOTIDE SEQUENCE [LARGE SCALE GENOMIC DNA]</scope>
</reference>
<keyword evidence="1" id="KW-0472">Membrane</keyword>